<dbReference type="GO" id="GO:0007130">
    <property type="term" value="P:synaptonemal complex assembly"/>
    <property type="evidence" value="ECO:0007669"/>
    <property type="project" value="EnsemblPlants"/>
</dbReference>
<feature type="coiled-coil region" evidence="1">
    <location>
        <begin position="47"/>
        <end position="102"/>
    </location>
</feature>
<protein>
    <submittedName>
        <fullName evidence="2">Uncharacterized protein</fullName>
    </submittedName>
</protein>
<feature type="coiled-coil region" evidence="1">
    <location>
        <begin position="307"/>
        <end position="334"/>
    </location>
</feature>
<dbReference type="EMBL" id="OY731408">
    <property type="protein sequence ID" value="CAJ1978196.1"/>
    <property type="molecule type" value="Genomic_DNA"/>
</dbReference>
<dbReference type="GO" id="GO:0000801">
    <property type="term" value="C:central element"/>
    <property type="evidence" value="ECO:0007669"/>
    <property type="project" value="EnsemblPlants"/>
</dbReference>
<dbReference type="PANTHER" id="PTHR38353">
    <property type="entry name" value="TROPOMYOSIN"/>
    <property type="match status" value="1"/>
</dbReference>
<dbReference type="PANTHER" id="PTHR38353:SF2">
    <property type="entry name" value="TROPOMYOSIN"/>
    <property type="match status" value="1"/>
</dbReference>
<organism evidence="2 3">
    <name type="scientific">Sphenostylis stenocarpa</name>
    <dbReference type="NCBI Taxonomy" id="92480"/>
    <lineage>
        <taxon>Eukaryota</taxon>
        <taxon>Viridiplantae</taxon>
        <taxon>Streptophyta</taxon>
        <taxon>Embryophyta</taxon>
        <taxon>Tracheophyta</taxon>
        <taxon>Spermatophyta</taxon>
        <taxon>Magnoliopsida</taxon>
        <taxon>eudicotyledons</taxon>
        <taxon>Gunneridae</taxon>
        <taxon>Pentapetalae</taxon>
        <taxon>rosids</taxon>
        <taxon>fabids</taxon>
        <taxon>Fabales</taxon>
        <taxon>Fabaceae</taxon>
        <taxon>Papilionoideae</taxon>
        <taxon>50 kb inversion clade</taxon>
        <taxon>NPAAA clade</taxon>
        <taxon>indigoferoid/millettioid clade</taxon>
        <taxon>Phaseoleae</taxon>
        <taxon>Sphenostylis</taxon>
    </lineage>
</organism>
<keyword evidence="3" id="KW-1185">Reference proteome</keyword>
<proteinExistence type="predicted"/>
<evidence type="ECO:0000256" key="1">
    <source>
        <dbReference type="SAM" id="Coils"/>
    </source>
</evidence>
<gene>
    <name evidence="2" type="ORF">AYBTSS11_LOCUS30384</name>
</gene>
<reference evidence="2" key="1">
    <citation type="submission" date="2023-10" db="EMBL/GenBank/DDBJ databases">
        <authorList>
            <person name="Domelevo Entfellner J.-B."/>
        </authorList>
    </citation>
    <scope>NUCLEOTIDE SEQUENCE</scope>
</reference>
<dbReference type="AlphaFoldDB" id="A0AA87B7W5"/>
<name>A0AA87B7W5_9FABA</name>
<sequence>MQKQNGKGQLIYDRLDWKHAYISYRFSFNGEILVSRFSNCGRRWKKMEEYLQCMKTLRSQMNDVEDEAAKISVEEEMQFTNVRTLENDIDSAKSGITQLKEDTEKMRAAKGEICSKILEKQKRIATLESDTIKLSQTLELIQQERVGLSFKLSEKRAYYNKVAEDMNAKLQKQQEWVSSTQKISRELKKHDLVTGKVAGQISKAEGKTGAINLVGDNVGSVTRRNLITELDSAKARLDEILTLKANVLTEINKVVKYKLLKLTVVKFNEVKLAFEDVKCRENEFKPELKAAGITALEEEYKAILSDKAGETEYLQSLEKQVEKLKEIRHVLKCACGEEYTIAVNTAAVHQFGKKLTEWFLDL</sequence>
<accession>A0AA87B7W5</accession>
<evidence type="ECO:0000313" key="2">
    <source>
        <dbReference type="EMBL" id="CAJ1978196.1"/>
    </source>
</evidence>
<keyword evidence="1" id="KW-0175">Coiled coil</keyword>
<dbReference type="Gramene" id="rna-AYBTSS11_LOCUS30384">
    <property type="protein sequence ID" value="CAJ1978196.1"/>
    <property type="gene ID" value="gene-AYBTSS11_LOCUS30384"/>
</dbReference>
<evidence type="ECO:0000313" key="3">
    <source>
        <dbReference type="Proteomes" id="UP001189624"/>
    </source>
</evidence>
<dbReference type="Proteomes" id="UP001189624">
    <property type="component" value="Chromosome 11"/>
</dbReference>